<feature type="transmembrane region" description="Helical" evidence="1">
    <location>
        <begin position="32"/>
        <end position="49"/>
    </location>
</feature>
<keyword evidence="3" id="KW-1185">Reference proteome</keyword>
<evidence type="ECO:0000313" key="3">
    <source>
        <dbReference type="Proteomes" id="UP000032233"/>
    </source>
</evidence>
<reference evidence="2 3" key="1">
    <citation type="submission" date="2013-11" db="EMBL/GenBank/DDBJ databases">
        <title>Metagenomic analysis of a methanogenic consortium involved in long chain n-alkane degradation.</title>
        <authorList>
            <person name="Davidova I.A."/>
            <person name="Callaghan A.V."/>
            <person name="Wawrik B."/>
            <person name="Pruitt S."/>
            <person name="Marks C."/>
            <person name="Duncan K.E."/>
            <person name="Suflita J.M."/>
        </authorList>
    </citation>
    <scope>NUCLEOTIDE SEQUENCE [LARGE SCALE GENOMIC DNA]</scope>
    <source>
        <strain evidence="2 3">SPR</strain>
    </source>
</reference>
<keyword evidence="1" id="KW-0472">Membrane</keyword>
<sequence>MSILSKIGWGFSIFLVAAGVGLLFWLDVFLGSFFAVFTGVVCWYVFWVIMKKTNVKIQSCARRLGLDFTSHPFRYGFISGTYKKRPVKISYESSRVFGSGTMAVLEGAPPGFAALDVENVTQIKMGHKAGKVPEKLLETGPPPVMVKGFELKMILTGVCTDFDSLNLALKHLSAHAVDLEAK</sequence>
<protein>
    <submittedName>
        <fullName evidence="2">Uncharacterized protein</fullName>
    </submittedName>
</protein>
<comment type="caution">
    <text evidence="2">The sequence shown here is derived from an EMBL/GenBank/DDBJ whole genome shotgun (WGS) entry which is preliminary data.</text>
</comment>
<keyword evidence="1" id="KW-1133">Transmembrane helix</keyword>
<dbReference type="AlphaFoldDB" id="A0A0D2HZN7"/>
<feature type="transmembrane region" description="Helical" evidence="1">
    <location>
        <begin position="7"/>
        <end position="26"/>
    </location>
</feature>
<evidence type="ECO:0000256" key="1">
    <source>
        <dbReference type="SAM" id="Phobius"/>
    </source>
</evidence>
<proteinExistence type="predicted"/>
<gene>
    <name evidence="2" type="ORF">X474_03030</name>
</gene>
<name>A0A0D2HZN7_9BACT</name>
<keyword evidence="1" id="KW-0812">Transmembrane</keyword>
<accession>A0A0D2HZN7</accession>
<evidence type="ECO:0000313" key="2">
    <source>
        <dbReference type="EMBL" id="KIX15753.1"/>
    </source>
</evidence>
<dbReference type="EMBL" id="AZAC01000002">
    <property type="protein sequence ID" value="KIX15753.1"/>
    <property type="molecule type" value="Genomic_DNA"/>
</dbReference>
<dbReference type="Proteomes" id="UP000032233">
    <property type="component" value="Unassembled WGS sequence"/>
</dbReference>
<dbReference type="RefSeq" id="WP_044346574.1">
    <property type="nucleotide sequence ID" value="NZ_AZAC01000002.1"/>
</dbReference>
<dbReference type="STRING" id="1429043.X474_03030"/>
<organism evidence="2 3">
    <name type="scientific">Dethiosulfatarculus sandiegensis</name>
    <dbReference type="NCBI Taxonomy" id="1429043"/>
    <lineage>
        <taxon>Bacteria</taxon>
        <taxon>Pseudomonadati</taxon>
        <taxon>Thermodesulfobacteriota</taxon>
        <taxon>Desulfarculia</taxon>
        <taxon>Desulfarculales</taxon>
        <taxon>Desulfarculaceae</taxon>
        <taxon>Dethiosulfatarculus</taxon>
    </lineage>
</organism>
<dbReference type="InParanoid" id="A0A0D2HZN7"/>